<sequence length="952" mass="101681">MCMDLGAAAFCSFEGELESTSRLFRDAMVVAGASPPRPFPTNFSPESLLHSFNRTFNGFVVKLSEDEVEKLAAMSSVVSVFPNRKKKLHTTRSWDFMGFSQEVRRTNVESNIIVGMLDTGIWPESESFKDAGFGPPPSKWKGSCQVSSNFSCNNKIIGAKYYRSDGRFNQSDVKSPRDSQGHGTHTASIAAGRSVSMASLYGLAMGTARGGVPSARIAVYKVCWSDGCWDADILAAFDDAIADGVDIISISVGVSTPHDYFNDSIAIGAFHAMKYGILTSNSGGNGGPGLATISNISPWSLSVAASTIDRKFFTKVLLGNNKAYEGVSINTFDLQNVMHPLIYGGDAPNITGNFSRSSSRFCFQNSLDPALVKGKIVLCDDLDDGREPFFAGAVGAVMQDGGAKDVAYSFPLPLSYLGTGEGSHILSYMNSTSNATATIYKSNEVNDTSAPYVVSFSSRGPNAFTPDALKPDLTAPGVDILAAWSEATTVTGSPGDTRVVKYNIDSGTSMSCPHASGAAAYVKAFNPTWSPAAIKSALMTTASSMSSSINNDAEFAYGSGHINPAKAIDPGLVYDAGEIDYVRFLCGQGYNATQLLLITGDKSTCSAETNGTVWDLNYPSFALSAKSGKTITRIFHRTVTNVGSASSTYKSITNAPSGLNIQIEPDVLSFQSLGQQLSFVVTVEATLGKTVLSGSLVWDDGVHQVYIVYLGDRPKVDFSASALHTSILEEVVASASESILYSYQRSFNGFAAKLTNEEMLKISAMERVVSVFPNERKQPHTTRSWDFMGFSQHGRRVNTESNIVVGMIDTGIWPESESLSDEGFGPPPKKWKGSCQNFTCNNKIIGARYYRADGVFGKDDIVSPRDTEGHGTHTASTAAGNLVTGANIVGLSSGTARGGAPSARIAVYKNCWFDGCYDADILAAFDDAIADGVDIISLSVGGFSPREYLMIR</sequence>
<reference evidence="1 2" key="1">
    <citation type="journal article" date="2024" name="Plant Biotechnol. J.">
        <title>Genome and CRISPR/Cas9 system of a widespread forest tree (Populus alba) in the world.</title>
        <authorList>
            <person name="Liu Y.J."/>
            <person name="Jiang P.F."/>
            <person name="Han X.M."/>
            <person name="Li X.Y."/>
            <person name="Wang H.M."/>
            <person name="Wang Y.J."/>
            <person name="Wang X.X."/>
            <person name="Zeng Q.Y."/>
        </authorList>
    </citation>
    <scope>NUCLEOTIDE SEQUENCE [LARGE SCALE GENOMIC DNA]</scope>
    <source>
        <strain evidence="2">cv. PAL-ZL1</strain>
    </source>
</reference>
<proteinExistence type="predicted"/>
<evidence type="ECO:0000313" key="1">
    <source>
        <dbReference type="EMBL" id="KAL3579096.1"/>
    </source>
</evidence>
<evidence type="ECO:0000313" key="2">
    <source>
        <dbReference type="Proteomes" id="UP000309997"/>
    </source>
</evidence>
<organism evidence="1 2">
    <name type="scientific">Populus alba</name>
    <name type="common">White poplar</name>
    <dbReference type="NCBI Taxonomy" id="43335"/>
    <lineage>
        <taxon>Eukaryota</taxon>
        <taxon>Viridiplantae</taxon>
        <taxon>Streptophyta</taxon>
        <taxon>Embryophyta</taxon>
        <taxon>Tracheophyta</taxon>
        <taxon>Spermatophyta</taxon>
        <taxon>Magnoliopsida</taxon>
        <taxon>eudicotyledons</taxon>
        <taxon>Gunneridae</taxon>
        <taxon>Pentapetalae</taxon>
        <taxon>rosids</taxon>
        <taxon>fabids</taxon>
        <taxon>Malpighiales</taxon>
        <taxon>Salicaceae</taxon>
        <taxon>Saliceae</taxon>
        <taxon>Populus</taxon>
    </lineage>
</organism>
<comment type="caution">
    <text evidence="1">The sequence shown here is derived from an EMBL/GenBank/DDBJ whole genome shotgun (WGS) entry which is preliminary data.</text>
</comment>
<name>A0ACC4BM65_POPAL</name>
<keyword evidence="2" id="KW-1185">Reference proteome</keyword>
<protein>
    <submittedName>
        <fullName evidence="1">Uncharacterized protein</fullName>
    </submittedName>
</protein>
<accession>A0ACC4BM65</accession>
<gene>
    <name evidence="1" type="ORF">D5086_020600</name>
</gene>
<dbReference type="Proteomes" id="UP000309997">
    <property type="component" value="Unassembled WGS sequence"/>
</dbReference>
<dbReference type="EMBL" id="RCHU02000010">
    <property type="protein sequence ID" value="KAL3579096.1"/>
    <property type="molecule type" value="Genomic_DNA"/>
</dbReference>